<proteinExistence type="predicted"/>
<accession>A0A0G4IVE2</accession>
<evidence type="ECO:0000313" key="3">
    <source>
        <dbReference type="Proteomes" id="UP000039324"/>
    </source>
</evidence>
<evidence type="ECO:0000256" key="1">
    <source>
        <dbReference type="SAM" id="MobiDB-lite"/>
    </source>
</evidence>
<protein>
    <submittedName>
        <fullName evidence="2">Uncharacterized protein</fullName>
    </submittedName>
</protein>
<feature type="compositionally biased region" description="Polar residues" evidence="1">
    <location>
        <begin position="237"/>
        <end position="248"/>
    </location>
</feature>
<gene>
    <name evidence="2" type="ORF">PBRA_001166</name>
</gene>
<name>A0A0G4IVE2_PLABS</name>
<feature type="region of interest" description="Disordered" evidence="1">
    <location>
        <begin position="200"/>
        <end position="263"/>
    </location>
</feature>
<dbReference type="AlphaFoldDB" id="A0A0G4IVE2"/>
<reference evidence="2 3" key="1">
    <citation type="submission" date="2015-02" db="EMBL/GenBank/DDBJ databases">
        <authorList>
            <person name="Chooi Y.-H."/>
        </authorList>
    </citation>
    <scope>NUCLEOTIDE SEQUENCE [LARGE SCALE GENOMIC DNA]</scope>
    <source>
        <strain evidence="2">E3</strain>
    </source>
</reference>
<dbReference type="EMBL" id="CDSF01000090">
    <property type="protein sequence ID" value="CEO99260.1"/>
    <property type="molecule type" value="Genomic_DNA"/>
</dbReference>
<evidence type="ECO:0000313" key="2">
    <source>
        <dbReference type="EMBL" id="CEO99260.1"/>
    </source>
</evidence>
<dbReference type="Proteomes" id="UP000039324">
    <property type="component" value="Unassembled WGS sequence"/>
</dbReference>
<sequence length="290" mass="32538">MHLFPRSACDTFVHGRHRGARTGWRSQVSSTGRYSRSRPRMWTRTRKMGAMLLRLRSMLSMSMIQRTTMMMQQATMMMMTMMEGGGDHYSPELRRSRRIRFQPDRFAEVDFDEMMKLARRDGDSGGREGACYEAAEEDEAPLSSGGEDVDVFYDVPDDDDEGLASLLSGEVPEASDPQVEHEAVNEPDRHRWMEAERDEHQSAMDGQVADLVPPPDNEPEPVLSSKRVYKTKRDEMTATSCATRQGSALSCGPSWKPEGTDRHVCSDVALRDAHGDDHDGSGHGSDDSSD</sequence>
<keyword evidence="3" id="KW-1185">Reference proteome</keyword>
<organism evidence="2 3">
    <name type="scientific">Plasmodiophora brassicae</name>
    <name type="common">Clubroot disease agent</name>
    <dbReference type="NCBI Taxonomy" id="37360"/>
    <lineage>
        <taxon>Eukaryota</taxon>
        <taxon>Sar</taxon>
        <taxon>Rhizaria</taxon>
        <taxon>Endomyxa</taxon>
        <taxon>Phytomyxea</taxon>
        <taxon>Plasmodiophorida</taxon>
        <taxon>Plasmodiophoridae</taxon>
        <taxon>Plasmodiophora</taxon>
    </lineage>
</organism>